<keyword evidence="2" id="KW-1185">Reference proteome</keyword>
<dbReference type="SUPFAM" id="SSF117281">
    <property type="entry name" value="Kelch motif"/>
    <property type="match status" value="1"/>
</dbReference>
<accession>A0ABN7SQ75</accession>
<organism evidence="1 2">
    <name type="scientific">Oikopleura dioica</name>
    <name type="common">Tunicate</name>
    <dbReference type="NCBI Taxonomy" id="34765"/>
    <lineage>
        <taxon>Eukaryota</taxon>
        <taxon>Metazoa</taxon>
        <taxon>Chordata</taxon>
        <taxon>Tunicata</taxon>
        <taxon>Appendicularia</taxon>
        <taxon>Copelata</taxon>
        <taxon>Oikopleuridae</taxon>
        <taxon>Oikopleura</taxon>
    </lineage>
</organism>
<dbReference type="InterPro" id="IPR015915">
    <property type="entry name" value="Kelch-typ_b-propeller"/>
</dbReference>
<dbReference type="Gene3D" id="2.120.10.80">
    <property type="entry name" value="Kelch-type beta propeller"/>
    <property type="match status" value="1"/>
</dbReference>
<gene>
    <name evidence="1" type="ORF">OKIOD_LOCUS9545</name>
</gene>
<evidence type="ECO:0000313" key="2">
    <source>
        <dbReference type="Proteomes" id="UP001158576"/>
    </source>
</evidence>
<name>A0ABN7SQ75_OIKDI</name>
<dbReference type="EMBL" id="OU015566">
    <property type="protein sequence ID" value="CAG5103454.1"/>
    <property type="molecule type" value="Genomic_DNA"/>
</dbReference>
<protein>
    <submittedName>
        <fullName evidence="1">Oidioi.mRNA.OKI2018_I69.chr1.g780.t1.cds</fullName>
    </submittedName>
</protein>
<evidence type="ECO:0000313" key="1">
    <source>
        <dbReference type="EMBL" id="CAG5103454.1"/>
    </source>
</evidence>
<reference evidence="1 2" key="1">
    <citation type="submission" date="2021-04" db="EMBL/GenBank/DDBJ databases">
        <authorList>
            <person name="Bliznina A."/>
        </authorList>
    </citation>
    <scope>NUCLEOTIDE SEQUENCE [LARGE SCALE GENOMIC DNA]</scope>
</reference>
<sequence>MRFLLLFSGSWAQCPDAYLQKKCTDICPGELNDCTSLCSENDSSCTTRCQATWLDCLADCPCNSNCPNGCADCQNPICNEPRTLMILNDAWRDGNYGFTINPGTDELNLAWIDYGGISIEDSCAVNFRGEVWVLGGWFNDRLVAKFQDNAIVSQPVQLSNRYVFGSYGSCAVHNNLIYMCFDAMWHYDDKCMTFDGEMQEEVDGRSIGEHDWSDLIEFQGQLATVGGCDCWVECSGITEFYTDADGWKEGPRHPLSEIYGHAITTDGESIFTIGGDMFPSQRHQIYRLKNNVWENFGRLLQADSSKPVNSAYHLGDVIFTGS</sequence>
<dbReference type="Proteomes" id="UP001158576">
    <property type="component" value="Chromosome 1"/>
</dbReference>
<proteinExistence type="predicted"/>